<dbReference type="CDD" id="cd08249">
    <property type="entry name" value="enoyl_reductase_like"/>
    <property type="match status" value="1"/>
</dbReference>
<dbReference type="SMART" id="SM00829">
    <property type="entry name" value="PKS_ER"/>
    <property type="match status" value="1"/>
</dbReference>
<dbReference type="InterPro" id="IPR013149">
    <property type="entry name" value="ADH-like_C"/>
</dbReference>
<evidence type="ECO:0000313" key="2">
    <source>
        <dbReference type="EMBL" id="THH06161.1"/>
    </source>
</evidence>
<dbReference type="Pfam" id="PF08240">
    <property type="entry name" value="ADH_N"/>
    <property type="match status" value="1"/>
</dbReference>
<dbReference type="AlphaFoldDB" id="A0A4S4L5J4"/>
<evidence type="ECO:0000313" key="3">
    <source>
        <dbReference type="Proteomes" id="UP000310158"/>
    </source>
</evidence>
<dbReference type="Gene3D" id="3.90.180.10">
    <property type="entry name" value="Medium-chain alcohol dehydrogenases, catalytic domain"/>
    <property type="match status" value="1"/>
</dbReference>
<sequence>MIPTTQKAVVITEEGCVLHDTGVPKPGVEDILVKVAAAAQNPTDWKTADRGKKIGAIVGCDFVGTVVEIGSNVPAGVRSVGERVAGFVQGALYPNGSFSEYLTAPAQVVVHVPDSWSDEDAAQLGIAPFTAAQTLWSSQVNFPTPLAPSSTSPPTPLLVSAGSSSVGQYVIQFAKLSGFRVLAFASPKNFDLVRSLGADEVFNYKDPEASKKVRDATQGQLKFAVDTFCEKQTPKQVADALSDEGGVVSAILPYQSVRENIKVVNSIAYTLLGKNLNFPMKFTATELETARGRKYAQLLSDVLATGKIKPNPTRVFPKGLASVPEGLQYMRDGKVSGEKITYRIADTPK</sequence>
<keyword evidence="3" id="KW-1185">Reference proteome</keyword>
<comment type="caution">
    <text evidence="2">The sequence shown here is derived from an EMBL/GenBank/DDBJ whole genome shotgun (WGS) entry which is preliminary data.</text>
</comment>
<dbReference type="InterPro" id="IPR011032">
    <property type="entry name" value="GroES-like_sf"/>
</dbReference>
<accession>A0A4S4L5J4</accession>
<dbReference type="Gene3D" id="3.40.50.720">
    <property type="entry name" value="NAD(P)-binding Rossmann-like Domain"/>
    <property type="match status" value="1"/>
</dbReference>
<dbReference type="SUPFAM" id="SSF51735">
    <property type="entry name" value="NAD(P)-binding Rossmann-fold domains"/>
    <property type="match status" value="1"/>
</dbReference>
<protein>
    <recommendedName>
        <fullName evidence="1">Enoyl reductase (ER) domain-containing protein</fullName>
    </recommendedName>
</protein>
<dbReference type="Pfam" id="PF00107">
    <property type="entry name" value="ADH_zinc_N"/>
    <property type="match status" value="1"/>
</dbReference>
<organism evidence="2 3">
    <name type="scientific">Bondarzewia mesenterica</name>
    <dbReference type="NCBI Taxonomy" id="1095465"/>
    <lineage>
        <taxon>Eukaryota</taxon>
        <taxon>Fungi</taxon>
        <taxon>Dikarya</taxon>
        <taxon>Basidiomycota</taxon>
        <taxon>Agaricomycotina</taxon>
        <taxon>Agaricomycetes</taxon>
        <taxon>Russulales</taxon>
        <taxon>Bondarzewiaceae</taxon>
        <taxon>Bondarzewia</taxon>
    </lineage>
</organism>
<proteinExistence type="predicted"/>
<evidence type="ECO:0000259" key="1">
    <source>
        <dbReference type="SMART" id="SM00829"/>
    </source>
</evidence>
<dbReference type="InterPro" id="IPR036291">
    <property type="entry name" value="NAD(P)-bd_dom_sf"/>
</dbReference>
<dbReference type="InterPro" id="IPR013154">
    <property type="entry name" value="ADH-like_N"/>
</dbReference>
<dbReference type="EMBL" id="SGPL01000910">
    <property type="protein sequence ID" value="THH06161.1"/>
    <property type="molecule type" value="Genomic_DNA"/>
</dbReference>
<gene>
    <name evidence="2" type="ORF">EW146_g9700</name>
</gene>
<dbReference type="InterPro" id="IPR047122">
    <property type="entry name" value="Trans-enoyl_RdTase-like"/>
</dbReference>
<dbReference type="PANTHER" id="PTHR45348:SF2">
    <property type="entry name" value="ZINC-TYPE ALCOHOL DEHYDROGENASE-LIKE PROTEIN C2E1P3.01"/>
    <property type="match status" value="1"/>
</dbReference>
<name>A0A4S4L5J4_9AGAM</name>
<feature type="domain" description="Enoyl reductase (ER)" evidence="1">
    <location>
        <begin position="15"/>
        <end position="341"/>
    </location>
</feature>
<reference evidence="2 3" key="1">
    <citation type="submission" date="2019-02" db="EMBL/GenBank/DDBJ databases">
        <title>Genome sequencing of the rare red list fungi Bondarzewia mesenterica.</title>
        <authorList>
            <person name="Buettner E."/>
            <person name="Kellner H."/>
        </authorList>
    </citation>
    <scope>NUCLEOTIDE SEQUENCE [LARGE SCALE GENOMIC DNA]</scope>
    <source>
        <strain evidence="2 3">DSM 108281</strain>
    </source>
</reference>
<dbReference type="GO" id="GO:0016651">
    <property type="term" value="F:oxidoreductase activity, acting on NAD(P)H"/>
    <property type="evidence" value="ECO:0007669"/>
    <property type="project" value="InterPro"/>
</dbReference>
<dbReference type="OrthoDB" id="10257049at2759"/>
<dbReference type="InterPro" id="IPR020843">
    <property type="entry name" value="ER"/>
</dbReference>
<dbReference type="PANTHER" id="PTHR45348">
    <property type="entry name" value="HYPOTHETICAL OXIDOREDUCTASE (EUROFUNG)"/>
    <property type="match status" value="1"/>
</dbReference>
<dbReference type="SUPFAM" id="SSF50129">
    <property type="entry name" value="GroES-like"/>
    <property type="match status" value="1"/>
</dbReference>
<dbReference type="Proteomes" id="UP000310158">
    <property type="component" value="Unassembled WGS sequence"/>
</dbReference>